<evidence type="ECO:0000256" key="1">
    <source>
        <dbReference type="ARBA" id="ARBA00022603"/>
    </source>
</evidence>
<dbReference type="CDD" id="cd18081">
    <property type="entry name" value="RlmH-like"/>
    <property type="match status" value="1"/>
</dbReference>
<feature type="binding site" evidence="5">
    <location>
        <position position="102"/>
    </location>
    <ligand>
        <name>S-adenosyl-L-methionine</name>
        <dbReference type="ChEBI" id="CHEBI:59789"/>
    </ligand>
</feature>
<dbReference type="PANTHER" id="PTHR33603:SF1">
    <property type="entry name" value="RIBOSOMAL RNA LARGE SUBUNIT METHYLTRANSFERASE H"/>
    <property type="match status" value="1"/>
</dbReference>
<dbReference type="InterPro" id="IPR029028">
    <property type="entry name" value="Alpha/beta_knot_MTases"/>
</dbReference>
<proteinExistence type="inferred from homology"/>
<comment type="catalytic activity">
    <reaction evidence="5">
        <text>pseudouridine(1915) in 23S rRNA + S-adenosyl-L-methionine = N(3)-methylpseudouridine(1915) in 23S rRNA + S-adenosyl-L-homocysteine + H(+)</text>
        <dbReference type="Rhea" id="RHEA:42752"/>
        <dbReference type="Rhea" id="RHEA-COMP:10221"/>
        <dbReference type="Rhea" id="RHEA-COMP:10222"/>
        <dbReference type="ChEBI" id="CHEBI:15378"/>
        <dbReference type="ChEBI" id="CHEBI:57856"/>
        <dbReference type="ChEBI" id="CHEBI:59789"/>
        <dbReference type="ChEBI" id="CHEBI:65314"/>
        <dbReference type="ChEBI" id="CHEBI:74486"/>
        <dbReference type="EC" id="2.1.1.177"/>
    </reaction>
</comment>
<evidence type="ECO:0000256" key="4">
    <source>
        <dbReference type="ARBA" id="ARBA00038303"/>
    </source>
</evidence>
<comment type="subunit">
    <text evidence="5">Homodimer.</text>
</comment>
<dbReference type="KEGG" id="fng:JM64_07160"/>
<dbReference type="Pfam" id="PF02590">
    <property type="entry name" value="SPOUT_MTase"/>
    <property type="match status" value="1"/>
</dbReference>
<dbReference type="EMBL" id="CP011393">
    <property type="protein sequence ID" value="ANE41758.1"/>
    <property type="molecule type" value="Genomic_DNA"/>
</dbReference>
<keyword evidence="5" id="KW-0698">rRNA processing</keyword>
<feature type="binding site" evidence="5">
    <location>
        <position position="71"/>
    </location>
    <ligand>
        <name>S-adenosyl-L-methionine</name>
        <dbReference type="ChEBI" id="CHEBI:59789"/>
    </ligand>
</feature>
<gene>
    <name evidence="5" type="primary">rlmH</name>
    <name evidence="8" type="ORF">ENT72_06885</name>
    <name evidence="7" type="ORF">ENU12_05180</name>
    <name evidence="6" type="ORF">JM64_07160</name>
</gene>
<dbReference type="InterPro" id="IPR003742">
    <property type="entry name" value="RlmH-like"/>
</dbReference>
<evidence type="ECO:0000313" key="6">
    <source>
        <dbReference type="EMBL" id="ANE41758.1"/>
    </source>
</evidence>
<sequence>MRIEIIIPGKISKHLLPAQEFYEEKISRFAKVEVNFVPLGGDINTLDPKVIISKESEHILKRLKDRKYTLIDLWGKQMTSEEFAQYMDKTFMKDSELVFVIGGPLGIDETLRKNATERISFSRMTFTHEMCLILLLEQIFRGFKILKNEKYHY</sequence>
<dbReference type="PANTHER" id="PTHR33603">
    <property type="entry name" value="METHYLTRANSFERASE"/>
    <property type="match status" value="1"/>
</dbReference>
<dbReference type="EMBL" id="DTBH01000114">
    <property type="protein sequence ID" value="HGQ77292.1"/>
    <property type="molecule type" value="Genomic_DNA"/>
</dbReference>
<dbReference type="GO" id="GO:0070038">
    <property type="term" value="F:rRNA (pseudouridine-N3-)-methyltransferase activity"/>
    <property type="evidence" value="ECO:0007669"/>
    <property type="project" value="UniProtKB-UniRule"/>
</dbReference>
<keyword evidence="1 5" id="KW-0489">Methyltransferase</keyword>
<comment type="function">
    <text evidence="5">Specifically methylates the pseudouridine at position 1915 (m3Psi1915) in 23S rRNA.</text>
</comment>
<reference evidence="7" key="2">
    <citation type="journal article" date="2020" name="mSystems">
        <title>Genome- and Community-Level Interaction Insights into Carbon Utilization and Element Cycling Functions of Hydrothermarchaeota in Hydrothermal Sediment.</title>
        <authorList>
            <person name="Zhou Z."/>
            <person name="Liu Y."/>
            <person name="Xu W."/>
            <person name="Pan J."/>
            <person name="Luo Z.H."/>
            <person name="Li M."/>
        </authorList>
    </citation>
    <scope>NUCLEOTIDE SEQUENCE [LARGE SCALE GENOMIC DNA]</scope>
    <source>
        <strain evidence="8">SpSt-604</strain>
        <strain evidence="7">SpSt-640</strain>
    </source>
</reference>
<organism evidence="6 9">
    <name type="scientific">Fervidobacterium pennivorans</name>
    <dbReference type="NCBI Taxonomy" id="93466"/>
    <lineage>
        <taxon>Bacteria</taxon>
        <taxon>Thermotogati</taxon>
        <taxon>Thermotogota</taxon>
        <taxon>Thermotogae</taxon>
        <taxon>Thermotogales</taxon>
        <taxon>Fervidobacteriaceae</taxon>
        <taxon>Fervidobacterium</taxon>
    </lineage>
</organism>
<name>A0A172T412_FERPE</name>
<comment type="similarity">
    <text evidence="4 5">Belongs to the RNA methyltransferase RlmH family.</text>
</comment>
<accession>A0A172T412</accession>
<dbReference type="GO" id="GO:0005737">
    <property type="term" value="C:cytoplasm"/>
    <property type="evidence" value="ECO:0007669"/>
    <property type="project" value="UniProtKB-SubCell"/>
</dbReference>
<dbReference type="InterPro" id="IPR029026">
    <property type="entry name" value="tRNA_m1G_MTases_N"/>
</dbReference>
<dbReference type="OrthoDB" id="9806643at2"/>
<evidence type="ECO:0000313" key="7">
    <source>
        <dbReference type="EMBL" id="HGQ77292.1"/>
    </source>
</evidence>
<evidence type="ECO:0000256" key="5">
    <source>
        <dbReference type="HAMAP-Rule" id="MF_00658"/>
    </source>
</evidence>
<keyword evidence="5" id="KW-0963">Cytoplasm</keyword>
<dbReference type="Proteomes" id="UP000077096">
    <property type="component" value="Chromosome"/>
</dbReference>
<feature type="binding site" evidence="5">
    <location>
        <begin position="121"/>
        <end position="126"/>
    </location>
    <ligand>
        <name>S-adenosyl-L-methionine</name>
        <dbReference type="ChEBI" id="CHEBI:59789"/>
    </ligand>
</feature>
<evidence type="ECO:0000256" key="3">
    <source>
        <dbReference type="ARBA" id="ARBA00022691"/>
    </source>
</evidence>
<dbReference type="HAMAP" id="MF_00658">
    <property type="entry name" value="23SrRNA_methyltr_H"/>
    <property type="match status" value="1"/>
</dbReference>
<keyword evidence="3 5" id="KW-0949">S-adenosyl-L-methionine</keyword>
<comment type="subcellular location">
    <subcellularLocation>
        <location evidence="5">Cytoplasm</location>
    </subcellularLocation>
</comment>
<dbReference type="Gene3D" id="3.40.1280.10">
    <property type="match status" value="1"/>
</dbReference>
<evidence type="ECO:0000313" key="9">
    <source>
        <dbReference type="Proteomes" id="UP000077096"/>
    </source>
</evidence>
<dbReference type="SUPFAM" id="SSF75217">
    <property type="entry name" value="alpha/beta knot"/>
    <property type="match status" value="1"/>
</dbReference>
<dbReference type="PATRIC" id="fig|93466.3.peg.1516"/>
<dbReference type="PIRSF" id="PIRSF004505">
    <property type="entry name" value="MT_bac"/>
    <property type="match status" value="1"/>
</dbReference>
<dbReference type="EMBL" id="DSZT01000218">
    <property type="protein sequence ID" value="HGU42621.1"/>
    <property type="molecule type" value="Genomic_DNA"/>
</dbReference>
<evidence type="ECO:0000256" key="2">
    <source>
        <dbReference type="ARBA" id="ARBA00022679"/>
    </source>
</evidence>
<dbReference type="AlphaFoldDB" id="A0A172T412"/>
<protein>
    <recommendedName>
        <fullName evidence="5">Ribosomal RNA large subunit methyltransferase H</fullName>
        <ecNumber evidence="5">2.1.1.177</ecNumber>
    </recommendedName>
    <alternativeName>
        <fullName evidence="5">23S rRNA (pseudouridine1915-N3)-methyltransferase</fullName>
    </alternativeName>
    <alternativeName>
        <fullName evidence="5">23S rRNA m3Psi1915 methyltransferase</fullName>
    </alternativeName>
    <alternativeName>
        <fullName evidence="5">rRNA (pseudouridine-N3-)-methyltransferase RlmH</fullName>
    </alternativeName>
</protein>
<reference evidence="6 9" key="1">
    <citation type="submission" date="2014-08" db="EMBL/GenBank/DDBJ databases">
        <title>Fervidobacterium pennivorans DYC genome.</title>
        <authorList>
            <person name="Wushke S."/>
        </authorList>
    </citation>
    <scope>NUCLEOTIDE SEQUENCE [LARGE SCALE GENOMIC DNA]</scope>
    <source>
        <strain evidence="6 9">DYC</strain>
    </source>
</reference>
<evidence type="ECO:0000313" key="8">
    <source>
        <dbReference type="EMBL" id="HGU42621.1"/>
    </source>
</evidence>
<dbReference type="EC" id="2.1.1.177" evidence="5"/>
<keyword evidence="2 5" id="KW-0808">Transferase</keyword>